<name>A0ABT1M7C8_9MYCO</name>
<comment type="caution">
    <text evidence="2">The sequence shown here is derived from an EMBL/GenBank/DDBJ whole genome shotgun (WGS) entry which is preliminary data.</text>
</comment>
<dbReference type="InterPro" id="IPR036188">
    <property type="entry name" value="FAD/NAD-bd_sf"/>
</dbReference>
<keyword evidence="3" id="KW-1185">Reference proteome</keyword>
<gene>
    <name evidence="2" type="ORF">NM203_23095</name>
</gene>
<evidence type="ECO:0000259" key="1">
    <source>
        <dbReference type="Pfam" id="PF01266"/>
    </source>
</evidence>
<dbReference type="GO" id="GO:0004497">
    <property type="term" value="F:monooxygenase activity"/>
    <property type="evidence" value="ECO:0007669"/>
    <property type="project" value="UniProtKB-KW"/>
</dbReference>
<dbReference type="PRINTS" id="PR00420">
    <property type="entry name" value="RNGMNOXGNASE"/>
</dbReference>
<dbReference type="PANTHER" id="PTHR42685:SF22">
    <property type="entry name" value="CONDITIONED MEDIUM FACTOR RECEPTOR 1"/>
    <property type="match status" value="1"/>
</dbReference>
<keyword evidence="2" id="KW-0560">Oxidoreductase</keyword>
<dbReference type="Proteomes" id="UP001651690">
    <property type="component" value="Unassembled WGS sequence"/>
</dbReference>
<dbReference type="InterPro" id="IPR050407">
    <property type="entry name" value="Geranylgeranyl_reductase"/>
</dbReference>
<evidence type="ECO:0000313" key="2">
    <source>
        <dbReference type="EMBL" id="MCP9275081.1"/>
    </source>
</evidence>
<dbReference type="RefSeq" id="WP_255062828.1">
    <property type="nucleotide sequence ID" value="NZ_JANDBD010000010.1"/>
</dbReference>
<dbReference type="SUPFAM" id="SSF51905">
    <property type="entry name" value="FAD/NAD(P)-binding domain"/>
    <property type="match status" value="1"/>
</dbReference>
<dbReference type="EMBL" id="JANDBD010000010">
    <property type="protein sequence ID" value="MCP9275081.1"/>
    <property type="molecule type" value="Genomic_DNA"/>
</dbReference>
<dbReference type="Gene3D" id="3.50.50.60">
    <property type="entry name" value="FAD/NAD(P)-binding domain"/>
    <property type="match status" value="1"/>
</dbReference>
<dbReference type="PANTHER" id="PTHR42685">
    <property type="entry name" value="GERANYLGERANYL DIPHOSPHATE REDUCTASE"/>
    <property type="match status" value="1"/>
</dbReference>
<dbReference type="InterPro" id="IPR006076">
    <property type="entry name" value="FAD-dep_OxRdtase"/>
</dbReference>
<proteinExistence type="predicted"/>
<keyword evidence="2" id="KW-0503">Monooxygenase</keyword>
<protein>
    <submittedName>
        <fullName evidence="2">FAD-dependent monooxygenase</fullName>
    </submittedName>
</protein>
<organism evidence="2 3">
    <name type="scientific">Mycolicibacterium arenosum</name>
    <dbReference type="NCBI Taxonomy" id="2952157"/>
    <lineage>
        <taxon>Bacteria</taxon>
        <taxon>Bacillati</taxon>
        <taxon>Actinomycetota</taxon>
        <taxon>Actinomycetes</taxon>
        <taxon>Mycobacteriales</taxon>
        <taxon>Mycobacteriaceae</taxon>
        <taxon>Mycolicibacterium</taxon>
    </lineage>
</organism>
<reference evidence="2 3" key="1">
    <citation type="submission" date="2022-06" db="EMBL/GenBank/DDBJ databases">
        <title>Mycolicibacterium sp. CAU 1645 isolated from seawater.</title>
        <authorList>
            <person name="Kim W."/>
        </authorList>
    </citation>
    <scope>NUCLEOTIDE SEQUENCE [LARGE SCALE GENOMIC DNA]</scope>
    <source>
        <strain evidence="2 3">CAU 1645</strain>
    </source>
</reference>
<dbReference type="Pfam" id="PF01266">
    <property type="entry name" value="DAO"/>
    <property type="match status" value="1"/>
</dbReference>
<sequence length="449" mass="48042">MDAVIVGAGPTGLYTAVALARRGHRVTVVDRDPGPPATGRWHRRGVMQFHHAHAFRGPVAEILRDEMPDVLDRLLAAGAVVENDPVGRPIALLCRRSTFDAALYAIAAVEPGVSMRVGHADGVRVERGRVTGVIVDGAALDADVFVDATGRNSRFTPRTRTAVDGECGIVYVTRQYRLRDGLPPGPVNAPIGLSLGYDRHFAIAFLHDDRTFSVTFAHDGADSRLRALRRADVFAAAAAAVPGLGEWTEPCRSAPTSDVLPAGRIHNRYRAQTDHAGRPWTPGLVSVGDAVCTTTPLAGRGVTLGLQQARRLVDLLDAGHDIGDITAEFDAWCSDAIRPWFDDHCHSDADRQRRWAGGDVDVTRALPSDLIVAAAAVAPEITASTDPYARMDALPASLESVEPIARAHFARGWRPAPPEGPSRDRLAEICARADRVTGTTAPTSRPAVA</sequence>
<feature type="domain" description="FAD dependent oxidoreductase" evidence="1">
    <location>
        <begin position="2"/>
        <end position="41"/>
    </location>
</feature>
<evidence type="ECO:0000313" key="3">
    <source>
        <dbReference type="Proteomes" id="UP001651690"/>
    </source>
</evidence>
<accession>A0ABT1M7C8</accession>